<protein>
    <recommendedName>
        <fullName evidence="4">NADH dehydrogenase subunit 2</fullName>
    </recommendedName>
</protein>
<keyword evidence="1" id="KW-0812">Transmembrane</keyword>
<sequence>MPFCLSFSSFIPCNSASPLLSTKSIILLSIVIVLGLSFPQSFNLYLSSQKLCDLMATFSSTSRIRTPFLLIKKNYSLALVALYFLLFVEPLSVFPFIFYPKNLIT</sequence>
<dbReference type="Proteomes" id="UP001630127">
    <property type="component" value="Unassembled WGS sequence"/>
</dbReference>
<dbReference type="AlphaFoldDB" id="A0ABD3AUM2"/>
<evidence type="ECO:0000313" key="2">
    <source>
        <dbReference type="EMBL" id="KAL3534914.1"/>
    </source>
</evidence>
<proteinExistence type="predicted"/>
<evidence type="ECO:0000256" key="1">
    <source>
        <dbReference type="SAM" id="Phobius"/>
    </source>
</evidence>
<evidence type="ECO:0008006" key="4">
    <source>
        <dbReference type="Google" id="ProtNLM"/>
    </source>
</evidence>
<keyword evidence="1" id="KW-1133">Transmembrane helix</keyword>
<keyword evidence="3" id="KW-1185">Reference proteome</keyword>
<reference evidence="2 3" key="1">
    <citation type="submission" date="2024-11" db="EMBL/GenBank/DDBJ databases">
        <title>A near-complete genome assembly of Cinchona calisaya.</title>
        <authorList>
            <person name="Lian D.C."/>
            <person name="Zhao X.W."/>
            <person name="Wei L."/>
        </authorList>
    </citation>
    <scope>NUCLEOTIDE SEQUENCE [LARGE SCALE GENOMIC DNA]</scope>
    <source>
        <tissue evidence="2">Nenye</tissue>
    </source>
</reference>
<accession>A0ABD3AUM2</accession>
<organism evidence="2 3">
    <name type="scientific">Cinchona calisaya</name>
    <dbReference type="NCBI Taxonomy" id="153742"/>
    <lineage>
        <taxon>Eukaryota</taxon>
        <taxon>Viridiplantae</taxon>
        <taxon>Streptophyta</taxon>
        <taxon>Embryophyta</taxon>
        <taxon>Tracheophyta</taxon>
        <taxon>Spermatophyta</taxon>
        <taxon>Magnoliopsida</taxon>
        <taxon>eudicotyledons</taxon>
        <taxon>Gunneridae</taxon>
        <taxon>Pentapetalae</taxon>
        <taxon>asterids</taxon>
        <taxon>lamiids</taxon>
        <taxon>Gentianales</taxon>
        <taxon>Rubiaceae</taxon>
        <taxon>Cinchonoideae</taxon>
        <taxon>Cinchoneae</taxon>
        <taxon>Cinchona</taxon>
    </lineage>
</organism>
<gene>
    <name evidence="2" type="ORF">ACH5RR_003375</name>
</gene>
<feature type="transmembrane region" description="Helical" evidence="1">
    <location>
        <begin position="75"/>
        <end position="99"/>
    </location>
</feature>
<dbReference type="EMBL" id="JBJUIK010000002">
    <property type="protein sequence ID" value="KAL3534914.1"/>
    <property type="molecule type" value="Genomic_DNA"/>
</dbReference>
<comment type="caution">
    <text evidence="2">The sequence shown here is derived from an EMBL/GenBank/DDBJ whole genome shotgun (WGS) entry which is preliminary data.</text>
</comment>
<name>A0ABD3AUM2_9GENT</name>
<feature type="transmembrane region" description="Helical" evidence="1">
    <location>
        <begin position="25"/>
        <end position="46"/>
    </location>
</feature>
<evidence type="ECO:0000313" key="3">
    <source>
        <dbReference type="Proteomes" id="UP001630127"/>
    </source>
</evidence>
<keyword evidence="1" id="KW-0472">Membrane</keyword>